<accession>A0AC59HBU2</accession>
<proteinExistence type="predicted"/>
<name>A0AC59HBU2_9VIRU</name>
<organism evidence="1 2">
    <name type="scientific">Tupanvirus soda lake</name>
    <dbReference type="NCBI Taxonomy" id="2126985"/>
    <lineage>
        <taxon>Viruses</taxon>
        <taxon>Varidnaviria</taxon>
        <taxon>Bamfordvirae</taxon>
        <taxon>Nucleocytoviricota</taxon>
        <taxon>Megaviricetes</taxon>
        <taxon>Imitervirales</taxon>
        <taxon>Mimiviridae</taxon>
        <taxon>Megamimivirinae</taxon>
        <taxon>Tupanvirus</taxon>
        <taxon>Tupanvirus salinum</taxon>
    </lineage>
</organism>
<sequence length="222" mass="26288">MFKHMFFWFTILTFIFLGFRSNDNTKFLRNKLKWRMDNKFSNDAIQCDNGKYILNYNLDKDDTFISVIVKQSVDKYKDPMYFNFDTIMLPIGGGSYKEIQTVIYRNSIKLKNIMVNNQTHLLGDYEYQNFYMDHSETTKYLLNEHNIDFKTVPVANNILTIMEMKRPSKLYIYGNLNLDGTITADKISNNFKILSESIIPCDYTYYYSAFAITIMYIINSLV</sequence>
<keyword evidence="2" id="KW-1185">Reference proteome</keyword>
<evidence type="ECO:0000313" key="2">
    <source>
        <dbReference type="Proteomes" id="UP000240399"/>
    </source>
</evidence>
<dbReference type="EMBL" id="KY523104">
    <property type="protein sequence ID" value="AUL78086.3"/>
    <property type="molecule type" value="Genomic_DNA"/>
</dbReference>
<reference evidence="1 2" key="1">
    <citation type="journal article" date="2018" name="Nat. Commun.">
        <title>Tailed giant Tupanvirus possesses the most complete translational apparatus of the known virosphere.</title>
        <authorList>
            <person name="Abrahao J."/>
            <person name="Silva L."/>
            <person name="Silva L.S."/>
            <person name="Khalil J.Y.B."/>
            <person name="Rodrigues R."/>
            <person name="Arantes T."/>
            <person name="Assis F."/>
            <person name="Boratto P."/>
            <person name="Andrade M."/>
            <person name="Kroon E.G."/>
            <person name="Ribeiro B."/>
            <person name="Bergier I."/>
            <person name="Seligmann H."/>
            <person name="Ghigo E."/>
            <person name="Colson P."/>
            <person name="Levasseur A."/>
            <person name="Kroemer G."/>
            <person name="Raoult D."/>
            <person name="La Scola B."/>
        </authorList>
    </citation>
    <scope>NUCLEOTIDE SEQUENCE [LARGE SCALE GENOMIC DNA]</scope>
    <source>
        <strain evidence="1">Soda lake</strain>
    </source>
</reference>
<protein>
    <submittedName>
        <fullName evidence="1">ORFan</fullName>
    </submittedName>
</protein>
<evidence type="ECO:0000313" key="1">
    <source>
        <dbReference type="EMBL" id="AUL78086.3"/>
    </source>
</evidence>
<dbReference type="Proteomes" id="UP000240399">
    <property type="component" value="Segment"/>
</dbReference>